<evidence type="ECO:0000256" key="1">
    <source>
        <dbReference type="ARBA" id="ARBA00004429"/>
    </source>
</evidence>
<dbReference type="InterPro" id="IPR004695">
    <property type="entry name" value="SLAC1/Mae1/Ssu1/TehA"/>
</dbReference>
<evidence type="ECO:0000256" key="9">
    <source>
        <dbReference type="ARBA" id="ARBA00023065"/>
    </source>
</evidence>
<keyword evidence="3" id="KW-0813">Transport</keyword>
<evidence type="ECO:0000256" key="6">
    <source>
        <dbReference type="ARBA" id="ARBA00022686"/>
    </source>
</evidence>
<feature type="transmembrane region" description="Helical" evidence="14">
    <location>
        <begin position="47"/>
        <end position="65"/>
    </location>
</feature>
<dbReference type="KEGG" id="izh:FEM41_18235"/>
<keyword evidence="11" id="KW-0046">Antibiotic resistance</keyword>
<dbReference type="NCBIfam" id="NF008032">
    <property type="entry name" value="PRK10764.1"/>
    <property type="match status" value="1"/>
</dbReference>
<dbReference type="CDD" id="cd09324">
    <property type="entry name" value="TDT_TehA"/>
    <property type="match status" value="1"/>
</dbReference>
<dbReference type="InterPro" id="IPR011552">
    <property type="entry name" value="TehA/Mae1"/>
</dbReference>
<evidence type="ECO:0000256" key="3">
    <source>
        <dbReference type="ARBA" id="ARBA00022448"/>
    </source>
</evidence>
<reference evidence="15 16" key="1">
    <citation type="submission" date="2019-05" db="EMBL/GenBank/DDBJ databases">
        <title>Complete genome sequence of Izhakiella calystegiae KSNA2, an endophyte isolated from beach morning glory (Calystegia soldanella).</title>
        <authorList>
            <person name="Jiang L."/>
            <person name="Jeong J.C."/>
            <person name="Kim C.Y."/>
            <person name="Kim D.H."/>
            <person name="Kim S.W."/>
            <person name="Lee j."/>
        </authorList>
    </citation>
    <scope>NUCLEOTIDE SEQUENCE [LARGE SCALE GENOMIC DNA]</scope>
    <source>
        <strain evidence="15 16">KSNA2</strain>
    </source>
</reference>
<feature type="transmembrane region" description="Helical" evidence="14">
    <location>
        <begin position="261"/>
        <end position="280"/>
    </location>
</feature>
<gene>
    <name evidence="15" type="primary">tehA</name>
    <name evidence="15" type="ORF">FEM41_18235</name>
</gene>
<dbReference type="EMBL" id="CP040428">
    <property type="protein sequence ID" value="QCT21450.1"/>
    <property type="molecule type" value="Genomic_DNA"/>
</dbReference>
<feature type="transmembrane region" description="Helical" evidence="14">
    <location>
        <begin position="111"/>
        <end position="132"/>
    </location>
</feature>
<keyword evidence="10 14" id="KW-0472">Membrane</keyword>
<evidence type="ECO:0000256" key="7">
    <source>
        <dbReference type="ARBA" id="ARBA00022692"/>
    </source>
</evidence>
<feature type="transmembrane region" description="Helical" evidence="14">
    <location>
        <begin position="229"/>
        <end position="249"/>
    </location>
</feature>
<evidence type="ECO:0000256" key="14">
    <source>
        <dbReference type="SAM" id="Phobius"/>
    </source>
</evidence>
<feature type="transmembrane region" description="Helical" evidence="14">
    <location>
        <begin position="144"/>
        <end position="165"/>
    </location>
</feature>
<evidence type="ECO:0000256" key="10">
    <source>
        <dbReference type="ARBA" id="ARBA00023136"/>
    </source>
</evidence>
<dbReference type="RefSeq" id="WP_138097606.1">
    <property type="nucleotide sequence ID" value="NZ_CP040428.1"/>
</dbReference>
<keyword evidence="5" id="KW-0997">Cell inner membrane</keyword>
<sequence>MQKSSEPRQILNLPAGYFGMVLGILGMGFAWRYAATIWPLSPRISDGLIASGIAIWLLLSLSFLWRLVRYTSTVLEEIRHPLKSSFVSLFPATTMLVAIGVVPWLRPLALGLFAVGVVAQLGYAAWQSAGLWRGTHPTEATTPGLYLPTVACNFISAMACGALGWPAAGSLFLGAGVFSWLSLEPAILQRLRSAGEVPPAARSSLGIQMAPALVACSAWLSVNGGKGDIFAHMLFGYGLLQLLFMVRLMPWYLTQPFNASLWSFSFGLSALATTALHLGHEQPDGVFHWLAIPLFIFSNLIIGLLMVQTLILLCQGKLLLREPHPAPCYNKELS</sequence>
<evidence type="ECO:0000256" key="4">
    <source>
        <dbReference type="ARBA" id="ARBA00022475"/>
    </source>
</evidence>
<keyword evidence="7 14" id="KW-0812">Transmembrane</keyword>
<dbReference type="InterPro" id="IPR052951">
    <property type="entry name" value="Tellurite_res_ion_channel"/>
</dbReference>
<dbReference type="GO" id="GO:0042802">
    <property type="term" value="F:identical protein binding"/>
    <property type="evidence" value="ECO:0007669"/>
    <property type="project" value="UniProtKB-ARBA"/>
</dbReference>
<dbReference type="Pfam" id="PF03595">
    <property type="entry name" value="SLAC1"/>
    <property type="match status" value="1"/>
</dbReference>
<dbReference type="NCBIfam" id="TIGR00816">
    <property type="entry name" value="tdt"/>
    <property type="match status" value="1"/>
</dbReference>
<organism evidence="15 16">
    <name type="scientific">Jejubacter calystegiae</name>
    <dbReference type="NCBI Taxonomy" id="2579935"/>
    <lineage>
        <taxon>Bacteria</taxon>
        <taxon>Pseudomonadati</taxon>
        <taxon>Pseudomonadota</taxon>
        <taxon>Gammaproteobacteria</taxon>
        <taxon>Enterobacterales</taxon>
        <taxon>Enterobacteriaceae</taxon>
        <taxon>Jejubacter</taxon>
    </lineage>
</organism>
<dbReference type="PANTHER" id="PTHR37955:SF1">
    <property type="entry name" value="DEP DOMAIN-CONTAINING PROTEIN"/>
    <property type="match status" value="1"/>
</dbReference>
<proteinExistence type="inferred from homology"/>
<keyword evidence="8 14" id="KW-1133">Transmembrane helix</keyword>
<evidence type="ECO:0000313" key="16">
    <source>
        <dbReference type="Proteomes" id="UP000302163"/>
    </source>
</evidence>
<protein>
    <submittedName>
        <fullName evidence="15">Dicarboxylate transporter/tellurite-resistance protein TehA</fullName>
    </submittedName>
</protein>
<dbReference type="FunFam" id="1.50.10.150:FF:000002">
    <property type="entry name" value="Tellurite resistance protein TehA"/>
    <property type="match status" value="1"/>
</dbReference>
<accession>A0A4P8YL04</accession>
<dbReference type="InterPro" id="IPR038665">
    <property type="entry name" value="Voltage-dep_anion_channel_sf"/>
</dbReference>
<keyword evidence="6" id="KW-0778">Tellurium resistance</keyword>
<keyword evidence="12" id="KW-0407">Ion channel</keyword>
<dbReference type="Proteomes" id="UP000302163">
    <property type="component" value="Chromosome"/>
</dbReference>
<keyword evidence="16" id="KW-1185">Reference proteome</keyword>
<evidence type="ECO:0000256" key="11">
    <source>
        <dbReference type="ARBA" id="ARBA00023251"/>
    </source>
</evidence>
<comment type="subcellular location">
    <subcellularLocation>
        <location evidence="1">Cell inner membrane</location>
        <topology evidence="1">Multi-pass membrane protein</topology>
    </subcellularLocation>
</comment>
<comment type="similarity">
    <text evidence="2">Belongs to the tellurite-resistance/dicarboxylate transporter (TDT) family.</text>
</comment>
<dbReference type="AlphaFoldDB" id="A0A4P8YL04"/>
<dbReference type="GO" id="GO:0046690">
    <property type="term" value="P:response to tellurium ion"/>
    <property type="evidence" value="ECO:0007669"/>
    <property type="project" value="UniProtKB-KW"/>
</dbReference>
<keyword evidence="9" id="KW-0406">Ion transport</keyword>
<evidence type="ECO:0000256" key="5">
    <source>
        <dbReference type="ARBA" id="ARBA00022519"/>
    </source>
</evidence>
<dbReference type="InterPro" id="IPR039264">
    <property type="entry name" value="TehA"/>
</dbReference>
<name>A0A4P8YL04_9ENTR</name>
<evidence type="ECO:0000256" key="12">
    <source>
        <dbReference type="ARBA" id="ARBA00023303"/>
    </source>
</evidence>
<keyword evidence="4" id="KW-1003">Cell membrane</keyword>
<dbReference type="Gene3D" id="1.50.10.150">
    <property type="entry name" value="Voltage-dependent anion channel"/>
    <property type="match status" value="1"/>
</dbReference>
<dbReference type="OrthoDB" id="309023at2"/>
<feature type="transmembrane region" description="Helical" evidence="14">
    <location>
        <begin position="286"/>
        <end position="313"/>
    </location>
</feature>
<dbReference type="GO" id="GO:0046583">
    <property type="term" value="F:monoatomic cation efflux transmembrane transporter activity"/>
    <property type="evidence" value="ECO:0007669"/>
    <property type="project" value="TreeGrafter"/>
</dbReference>
<dbReference type="GO" id="GO:0005886">
    <property type="term" value="C:plasma membrane"/>
    <property type="evidence" value="ECO:0007669"/>
    <property type="project" value="UniProtKB-SubCell"/>
</dbReference>
<evidence type="ECO:0000313" key="15">
    <source>
        <dbReference type="EMBL" id="QCT21450.1"/>
    </source>
</evidence>
<feature type="transmembrane region" description="Helical" evidence="14">
    <location>
        <begin position="86"/>
        <end position="105"/>
    </location>
</feature>
<evidence type="ECO:0000256" key="2">
    <source>
        <dbReference type="ARBA" id="ARBA00008566"/>
    </source>
</evidence>
<dbReference type="GO" id="GO:0046677">
    <property type="term" value="P:response to antibiotic"/>
    <property type="evidence" value="ECO:0007669"/>
    <property type="project" value="UniProtKB-KW"/>
</dbReference>
<evidence type="ECO:0000256" key="13">
    <source>
        <dbReference type="ARBA" id="ARBA00064702"/>
    </source>
</evidence>
<dbReference type="PANTHER" id="PTHR37955">
    <property type="entry name" value="TELLURITE RESISTANCE PROTEIN TEHA"/>
    <property type="match status" value="1"/>
</dbReference>
<evidence type="ECO:0000256" key="8">
    <source>
        <dbReference type="ARBA" id="ARBA00022989"/>
    </source>
</evidence>
<comment type="subunit">
    <text evidence="13">Homotrimer. Each subunit forms a channel.</text>
</comment>
<feature type="transmembrane region" description="Helical" evidence="14">
    <location>
        <begin position="12"/>
        <end position="35"/>
    </location>
</feature>